<evidence type="ECO:0000313" key="3">
    <source>
        <dbReference type="Proteomes" id="UP000198728"/>
    </source>
</evidence>
<feature type="chain" id="PRO_5011600518" description="Beta-barrel assembly machine subunit BamF" evidence="1">
    <location>
        <begin position="25"/>
        <end position="178"/>
    </location>
</feature>
<gene>
    <name evidence="2" type="ORF">SAMN04488094_11329</name>
</gene>
<keyword evidence="3" id="KW-1185">Reference proteome</keyword>
<dbReference type="OrthoDB" id="7876689at2"/>
<dbReference type="STRING" id="441112.SAMN04488094_11329"/>
<feature type="signal peptide" evidence="1">
    <location>
        <begin position="1"/>
        <end position="24"/>
    </location>
</feature>
<accession>A0A1I1NVR0</accession>
<protein>
    <recommendedName>
        <fullName evidence="4">Beta-barrel assembly machine subunit BamF</fullName>
    </recommendedName>
</protein>
<dbReference type="InterPro" id="IPR021395">
    <property type="entry name" value="DUF3035"/>
</dbReference>
<dbReference type="Proteomes" id="UP000198728">
    <property type="component" value="Unassembled WGS sequence"/>
</dbReference>
<reference evidence="2 3" key="1">
    <citation type="submission" date="2016-10" db="EMBL/GenBank/DDBJ databases">
        <authorList>
            <person name="de Groot N.N."/>
        </authorList>
    </citation>
    <scope>NUCLEOTIDE SEQUENCE [LARGE SCALE GENOMIC DNA]</scope>
    <source>
        <strain evidence="2 3">DSM 19548</strain>
    </source>
</reference>
<evidence type="ECO:0000256" key="1">
    <source>
        <dbReference type="SAM" id="SignalP"/>
    </source>
</evidence>
<evidence type="ECO:0000313" key="2">
    <source>
        <dbReference type="EMBL" id="SFD01422.1"/>
    </source>
</evidence>
<name>A0A1I1NVR0_9RHOB</name>
<dbReference type="Pfam" id="PF11233">
    <property type="entry name" value="DUF3035"/>
    <property type="match status" value="1"/>
</dbReference>
<evidence type="ECO:0008006" key="4">
    <source>
        <dbReference type="Google" id="ProtNLM"/>
    </source>
</evidence>
<sequence length="178" mass="19519">MLATKMTRAGVALALLLVVTACSRGEPQLMHTNRGQVAPDEFAILPGKPIEIPQNLSTLPAPTPGGTNRTDATPIEDAVAALGGSPARMRPDGQLSADGALIRQTTRYGVQPGIRTELAAQDLEFRRQHRGRLLERWFRVPTYYRAYRPQELNQYNTLERWRAGGAPTPAAPPDPETR</sequence>
<dbReference type="PROSITE" id="PS51257">
    <property type="entry name" value="PROKAR_LIPOPROTEIN"/>
    <property type="match status" value="1"/>
</dbReference>
<dbReference type="EMBL" id="FOLG01000013">
    <property type="protein sequence ID" value="SFD01422.1"/>
    <property type="molecule type" value="Genomic_DNA"/>
</dbReference>
<dbReference type="RefSeq" id="WP_093362110.1">
    <property type="nucleotide sequence ID" value="NZ_FOLG01000013.1"/>
</dbReference>
<proteinExistence type="predicted"/>
<keyword evidence="1" id="KW-0732">Signal</keyword>
<organism evidence="2 3">
    <name type="scientific">Tropicimonas isoalkanivorans</name>
    <dbReference type="NCBI Taxonomy" id="441112"/>
    <lineage>
        <taxon>Bacteria</taxon>
        <taxon>Pseudomonadati</taxon>
        <taxon>Pseudomonadota</taxon>
        <taxon>Alphaproteobacteria</taxon>
        <taxon>Rhodobacterales</taxon>
        <taxon>Roseobacteraceae</taxon>
        <taxon>Tropicimonas</taxon>
    </lineage>
</organism>
<dbReference type="AlphaFoldDB" id="A0A1I1NVR0"/>